<dbReference type="EMBL" id="JAQLSF010000001">
    <property type="protein sequence ID" value="MDB1563947.1"/>
    <property type="molecule type" value="Genomic_DNA"/>
</dbReference>
<evidence type="ECO:0000313" key="4">
    <source>
        <dbReference type="Proteomes" id="UP001212327"/>
    </source>
</evidence>
<accession>A0A1J3C4R7</accession>
<reference evidence="1 4" key="2">
    <citation type="submission" date="2023-01" db="EMBL/GenBank/DDBJ databases">
        <title>Complete genome sequence of Lacticaseibacillus paracasei SRCM217440 isolated from Makgeolli.</title>
        <authorList>
            <person name="Yang H.-G."/>
            <person name="Jeong S.-J."/>
            <person name="Ha G.-S."/>
            <person name="Yang H.-J."/>
            <person name="Jeong D.-Y."/>
        </authorList>
    </citation>
    <scope>NUCLEOTIDE SEQUENCE [LARGE SCALE GENOMIC DNA]</scope>
    <source>
        <strain evidence="1 4">SRCM217440</strain>
    </source>
</reference>
<reference evidence="2 3" key="1">
    <citation type="journal article" date="2015" name="J. Am. Soc. Brew. Chem.">
        <title>Dissolved carbon dioxide selects for lactic acid bacteria able to grow in and spoil packaged beer.</title>
        <authorList>
            <person name="Bergsveinson J."/>
            <person name="Redekop A."/>
            <person name="Zoerb S."/>
            <person name="Ziola B."/>
        </authorList>
    </citation>
    <scope>NUCLEOTIDE SEQUENCE [LARGE SCALE GENOMIC DNA]</scope>
    <source>
        <strain evidence="2 3">CCC B1205</strain>
    </source>
</reference>
<name>A0A1J3C4R7_LACPA</name>
<dbReference type="GeneID" id="57091282"/>
<evidence type="ECO:0000313" key="3">
    <source>
        <dbReference type="Proteomes" id="UP000237433"/>
    </source>
</evidence>
<comment type="caution">
    <text evidence="1">The sequence shown here is derived from an EMBL/GenBank/DDBJ whole genome shotgun (WGS) entry which is preliminary data.</text>
</comment>
<proteinExistence type="predicted"/>
<protein>
    <submittedName>
        <fullName evidence="1">Uncharacterized protein</fullName>
    </submittedName>
</protein>
<evidence type="ECO:0000313" key="2">
    <source>
        <dbReference type="EMBL" id="POE38803.1"/>
    </source>
</evidence>
<organism evidence="1 4">
    <name type="scientific">Lacticaseibacillus paracasei</name>
    <name type="common">Lactobacillus paracasei</name>
    <dbReference type="NCBI Taxonomy" id="1597"/>
    <lineage>
        <taxon>Bacteria</taxon>
        <taxon>Bacillati</taxon>
        <taxon>Bacillota</taxon>
        <taxon>Bacilli</taxon>
        <taxon>Lactobacillales</taxon>
        <taxon>Lactobacillaceae</taxon>
        <taxon>Lacticaseibacillus</taxon>
    </lineage>
</organism>
<gene>
    <name evidence="2" type="ORF">ACX51_15175</name>
    <name evidence="1" type="ORF">PGA78_04005</name>
</gene>
<evidence type="ECO:0000313" key="1">
    <source>
        <dbReference type="EMBL" id="MDB1563947.1"/>
    </source>
</evidence>
<dbReference type="RefSeq" id="WP_003567983.1">
    <property type="nucleotide sequence ID" value="NZ_AWZQ01000107.1"/>
</dbReference>
<dbReference type="EMBL" id="LGIY01000044">
    <property type="protein sequence ID" value="POE38803.1"/>
    <property type="molecule type" value="Genomic_DNA"/>
</dbReference>
<dbReference type="Proteomes" id="UP000237433">
    <property type="component" value="Unassembled WGS sequence"/>
</dbReference>
<dbReference type="Proteomes" id="UP001212327">
    <property type="component" value="Unassembled WGS sequence"/>
</dbReference>
<sequence>MKIQFGEDIKVEQLSVIIGGKKGIDWGKVGAAGVGCGLITWWTGPGAVADGALCAATQFFGEVLKN</sequence>
<dbReference type="AlphaFoldDB" id="A0A1J3C4R7"/>